<dbReference type="NCBIfam" id="TIGR01509">
    <property type="entry name" value="HAD-SF-IA-v3"/>
    <property type="match status" value="1"/>
</dbReference>
<dbReference type="InterPro" id="IPR023214">
    <property type="entry name" value="HAD_sf"/>
</dbReference>
<proteinExistence type="predicted"/>
<dbReference type="InterPro" id="IPR006439">
    <property type="entry name" value="HAD-SF_hydro_IA"/>
</dbReference>
<dbReference type="SUPFAM" id="SSF56784">
    <property type="entry name" value="HAD-like"/>
    <property type="match status" value="1"/>
</dbReference>
<dbReference type="Pfam" id="PF00702">
    <property type="entry name" value="Hydrolase"/>
    <property type="match status" value="1"/>
</dbReference>
<name>A0A7R7EKV6_9FIRM</name>
<dbReference type="InterPro" id="IPR036412">
    <property type="entry name" value="HAD-like_sf"/>
</dbReference>
<protein>
    <submittedName>
        <fullName evidence="2">Haloacid dehalogenase</fullName>
    </submittedName>
</protein>
<dbReference type="Proteomes" id="UP000595897">
    <property type="component" value="Chromosome"/>
</dbReference>
<dbReference type="AlphaFoldDB" id="A0A7R7EKV6"/>
<dbReference type="GO" id="GO:0016787">
    <property type="term" value="F:hydrolase activity"/>
    <property type="evidence" value="ECO:0007669"/>
    <property type="project" value="UniProtKB-KW"/>
</dbReference>
<dbReference type="InterPro" id="IPR051540">
    <property type="entry name" value="S-2-haloacid_dehalogenase"/>
</dbReference>
<sequence length="226" mass="26193">MIKAIFFDLFFTLICPQYNEEANENDILKITAEEWEHYAEKDELYMERALGKIKDEKQIIVKIIDSMPYKVSEQQVLEILTLRQNRMKNALCKVDETILHTLKEIHDKGIKICLISNADVIDSKYWSESPLADYFDEVIFSCDVGMMKPDASIYEYAIRKVNVAADESLFVGDGGFDELAGAKRVGMKAVFTEYLDIKEGKKRARLLEESDYYIRQFDELLKIEGI</sequence>
<dbReference type="SFLD" id="SFLDG01129">
    <property type="entry name" value="C1.5:_HAD__Beta-PGM__Phosphata"/>
    <property type="match status" value="1"/>
</dbReference>
<dbReference type="EMBL" id="AP024169">
    <property type="protein sequence ID" value="BCN30761.1"/>
    <property type="molecule type" value="Genomic_DNA"/>
</dbReference>
<gene>
    <name evidence="2" type="ORF">bsdtb5_20560</name>
</gene>
<reference evidence="2 3" key="1">
    <citation type="submission" date="2020-11" db="EMBL/GenBank/DDBJ databases">
        <title>Draft genome sequencing of a Lachnospiraceae strain isolated from anoxic soil subjected to BSD treatment.</title>
        <authorList>
            <person name="Uek A."/>
            <person name="Tonouchi A."/>
        </authorList>
    </citation>
    <scope>NUCLEOTIDE SEQUENCE [LARGE SCALE GENOMIC DNA]</scope>
    <source>
        <strain evidence="2 3">TB5</strain>
    </source>
</reference>
<evidence type="ECO:0000313" key="3">
    <source>
        <dbReference type="Proteomes" id="UP000595897"/>
    </source>
</evidence>
<keyword evidence="1" id="KW-0378">Hydrolase</keyword>
<dbReference type="RefSeq" id="WP_271715956.1">
    <property type="nucleotide sequence ID" value="NZ_AP024169.1"/>
</dbReference>
<dbReference type="KEGG" id="ahb:bsdtb5_20560"/>
<dbReference type="Gene3D" id="3.40.50.1000">
    <property type="entry name" value="HAD superfamily/HAD-like"/>
    <property type="match status" value="1"/>
</dbReference>
<dbReference type="SFLD" id="SFLDS00003">
    <property type="entry name" value="Haloacid_Dehalogenase"/>
    <property type="match status" value="1"/>
</dbReference>
<evidence type="ECO:0000313" key="2">
    <source>
        <dbReference type="EMBL" id="BCN30761.1"/>
    </source>
</evidence>
<accession>A0A7R7EKV6</accession>
<organism evidence="2 3">
    <name type="scientific">Anaeromicropila herbilytica</name>
    <dbReference type="NCBI Taxonomy" id="2785025"/>
    <lineage>
        <taxon>Bacteria</taxon>
        <taxon>Bacillati</taxon>
        <taxon>Bacillota</taxon>
        <taxon>Clostridia</taxon>
        <taxon>Lachnospirales</taxon>
        <taxon>Lachnospiraceae</taxon>
        <taxon>Anaeromicropila</taxon>
    </lineage>
</organism>
<evidence type="ECO:0000256" key="1">
    <source>
        <dbReference type="ARBA" id="ARBA00022801"/>
    </source>
</evidence>
<dbReference type="PANTHER" id="PTHR43316">
    <property type="entry name" value="HYDROLASE, HALOACID DELAHOGENASE-RELATED"/>
    <property type="match status" value="1"/>
</dbReference>
<keyword evidence="3" id="KW-1185">Reference proteome</keyword>